<dbReference type="PANTHER" id="PTHR44846">
    <property type="entry name" value="MANNOSYL-D-GLYCERATE TRANSPORT/METABOLISM SYSTEM REPRESSOR MNGR-RELATED"/>
    <property type="match status" value="1"/>
</dbReference>
<dbReference type="SMART" id="SM00866">
    <property type="entry name" value="UTRA"/>
    <property type="match status" value="1"/>
</dbReference>
<keyword evidence="6" id="KW-1185">Reference proteome</keyword>
<dbReference type="CDD" id="cd07377">
    <property type="entry name" value="WHTH_GntR"/>
    <property type="match status" value="1"/>
</dbReference>
<keyword evidence="2" id="KW-0238">DNA-binding</keyword>
<evidence type="ECO:0000313" key="5">
    <source>
        <dbReference type="EMBL" id="RKP51844.1"/>
    </source>
</evidence>
<dbReference type="PRINTS" id="PR00035">
    <property type="entry name" value="HTHGNTR"/>
</dbReference>
<dbReference type="PROSITE" id="PS50949">
    <property type="entry name" value="HTH_GNTR"/>
    <property type="match status" value="1"/>
</dbReference>
<dbReference type="InterPro" id="IPR011663">
    <property type="entry name" value="UTRA"/>
</dbReference>
<dbReference type="PANTHER" id="PTHR44846:SF1">
    <property type="entry name" value="MANNOSYL-D-GLYCERATE TRANSPORT_METABOLISM SYSTEM REPRESSOR MNGR-RELATED"/>
    <property type="match status" value="1"/>
</dbReference>
<dbReference type="Pfam" id="PF00392">
    <property type="entry name" value="GntR"/>
    <property type="match status" value="1"/>
</dbReference>
<organism evidence="5 6">
    <name type="scientific">Pararobbsia silviterrae</name>
    <dbReference type="NCBI Taxonomy" id="1792498"/>
    <lineage>
        <taxon>Bacteria</taxon>
        <taxon>Pseudomonadati</taxon>
        <taxon>Pseudomonadota</taxon>
        <taxon>Betaproteobacteria</taxon>
        <taxon>Burkholderiales</taxon>
        <taxon>Burkholderiaceae</taxon>
        <taxon>Pararobbsia</taxon>
    </lineage>
</organism>
<dbReference type="Proteomes" id="UP000270342">
    <property type="component" value="Unassembled WGS sequence"/>
</dbReference>
<dbReference type="InterPro" id="IPR000524">
    <property type="entry name" value="Tscrpt_reg_HTH_GntR"/>
</dbReference>
<proteinExistence type="predicted"/>
<name>A0A494XUR1_9BURK</name>
<dbReference type="InterPro" id="IPR036388">
    <property type="entry name" value="WH-like_DNA-bd_sf"/>
</dbReference>
<dbReference type="Gene3D" id="1.10.10.10">
    <property type="entry name" value="Winged helix-like DNA-binding domain superfamily/Winged helix DNA-binding domain"/>
    <property type="match status" value="1"/>
</dbReference>
<dbReference type="Gene3D" id="3.40.1410.10">
    <property type="entry name" value="Chorismate lyase-like"/>
    <property type="match status" value="1"/>
</dbReference>
<keyword evidence="1" id="KW-0805">Transcription regulation</keyword>
<gene>
    <name evidence="5" type="ORF">D7S86_18000</name>
</gene>
<dbReference type="SMART" id="SM00345">
    <property type="entry name" value="HTH_GNTR"/>
    <property type="match status" value="1"/>
</dbReference>
<dbReference type="EMBL" id="RBZU01000008">
    <property type="protein sequence ID" value="RKP51844.1"/>
    <property type="molecule type" value="Genomic_DNA"/>
</dbReference>
<evidence type="ECO:0000256" key="2">
    <source>
        <dbReference type="ARBA" id="ARBA00023125"/>
    </source>
</evidence>
<protein>
    <submittedName>
        <fullName evidence="5">GntR family transcriptional regulator</fullName>
    </submittedName>
</protein>
<accession>A0A494XUR1</accession>
<dbReference type="InterPro" id="IPR028978">
    <property type="entry name" value="Chorismate_lyase_/UTRA_dom_sf"/>
</dbReference>
<evidence type="ECO:0000256" key="1">
    <source>
        <dbReference type="ARBA" id="ARBA00023015"/>
    </source>
</evidence>
<evidence type="ECO:0000259" key="4">
    <source>
        <dbReference type="PROSITE" id="PS50949"/>
    </source>
</evidence>
<dbReference type="SUPFAM" id="SSF64288">
    <property type="entry name" value="Chorismate lyase-like"/>
    <property type="match status" value="1"/>
</dbReference>
<dbReference type="Pfam" id="PF07702">
    <property type="entry name" value="UTRA"/>
    <property type="match status" value="1"/>
</dbReference>
<feature type="domain" description="HTH gntR-type" evidence="4">
    <location>
        <begin position="16"/>
        <end position="84"/>
    </location>
</feature>
<reference evidence="5 6" key="1">
    <citation type="submission" date="2018-10" db="EMBL/GenBank/DDBJ databases">
        <title>Robbsia sp. DHC34, isolated from soil.</title>
        <authorList>
            <person name="Gao Z.-H."/>
            <person name="Qiu L.-H."/>
        </authorList>
    </citation>
    <scope>NUCLEOTIDE SEQUENCE [LARGE SCALE GENOMIC DNA]</scope>
    <source>
        <strain evidence="5 6">DHC34</strain>
    </source>
</reference>
<dbReference type="InterPro" id="IPR036390">
    <property type="entry name" value="WH_DNA-bd_sf"/>
</dbReference>
<dbReference type="GO" id="GO:0045892">
    <property type="term" value="P:negative regulation of DNA-templated transcription"/>
    <property type="evidence" value="ECO:0007669"/>
    <property type="project" value="TreeGrafter"/>
</dbReference>
<keyword evidence="3" id="KW-0804">Transcription</keyword>
<dbReference type="GO" id="GO:0003677">
    <property type="term" value="F:DNA binding"/>
    <property type="evidence" value="ECO:0007669"/>
    <property type="project" value="UniProtKB-KW"/>
</dbReference>
<dbReference type="AlphaFoldDB" id="A0A494XUR1"/>
<evidence type="ECO:0000313" key="6">
    <source>
        <dbReference type="Proteomes" id="UP000270342"/>
    </source>
</evidence>
<dbReference type="SUPFAM" id="SSF46785">
    <property type="entry name" value="Winged helix' DNA-binding domain"/>
    <property type="match status" value="1"/>
</dbReference>
<sequence length="249" mass="28468">MDRRLRRLKPDENDPTPMYLQLVRKLVAAIDNGEWRAGDALPSERTIEESLGISRVTARRALKQLGDDGYITRNQGSGTFIAERRVPPRFEQTLGRLDSFTEMVRPSGFVPRSELISFQRRTADPDERRELRLRADEEVVAVARLRRADQTIISLHRTTVPYGILSDAALIGDSLYSYFEEIGRPVVRARQHFNGAVADAELARIMHIAEGTPLLLVTRTAYSHDDVPIEYTNTYCLNEHYDFVVELQR</sequence>
<comment type="caution">
    <text evidence="5">The sequence shown here is derived from an EMBL/GenBank/DDBJ whole genome shotgun (WGS) entry which is preliminary data.</text>
</comment>
<dbReference type="GO" id="GO:0003700">
    <property type="term" value="F:DNA-binding transcription factor activity"/>
    <property type="evidence" value="ECO:0007669"/>
    <property type="project" value="InterPro"/>
</dbReference>
<dbReference type="OrthoDB" id="6626198at2"/>
<evidence type="ECO:0000256" key="3">
    <source>
        <dbReference type="ARBA" id="ARBA00023163"/>
    </source>
</evidence>
<dbReference type="InterPro" id="IPR050679">
    <property type="entry name" value="Bact_HTH_transcr_reg"/>
</dbReference>